<evidence type="ECO:0000313" key="4">
    <source>
        <dbReference type="Proteomes" id="UP001066276"/>
    </source>
</evidence>
<dbReference type="Proteomes" id="UP001066276">
    <property type="component" value="Chromosome 2_1"/>
</dbReference>
<sequence length="157" mass="17160">MSPSMGIPEYRDPPPGKETQRTLDAGGVLVRAFTRDVLRRDSGVWPSEWKQCLDIERGCEETETSGGAAEASVGGPGSEAARRVEKMELGEQGGSPDASLATTPAEHTQKFNDILNTVLDIKSTLESKINSLRIDIGHLREDHKKLKDRVETTENSN</sequence>
<evidence type="ECO:0000256" key="1">
    <source>
        <dbReference type="SAM" id="Coils"/>
    </source>
</evidence>
<organism evidence="3 4">
    <name type="scientific">Pleurodeles waltl</name>
    <name type="common">Iberian ribbed newt</name>
    <dbReference type="NCBI Taxonomy" id="8319"/>
    <lineage>
        <taxon>Eukaryota</taxon>
        <taxon>Metazoa</taxon>
        <taxon>Chordata</taxon>
        <taxon>Craniata</taxon>
        <taxon>Vertebrata</taxon>
        <taxon>Euteleostomi</taxon>
        <taxon>Amphibia</taxon>
        <taxon>Batrachia</taxon>
        <taxon>Caudata</taxon>
        <taxon>Salamandroidea</taxon>
        <taxon>Salamandridae</taxon>
        <taxon>Pleurodelinae</taxon>
        <taxon>Pleurodeles</taxon>
    </lineage>
</organism>
<feature type="region of interest" description="Disordered" evidence="2">
    <location>
        <begin position="1"/>
        <end position="25"/>
    </location>
</feature>
<evidence type="ECO:0000313" key="3">
    <source>
        <dbReference type="EMBL" id="KAJ1200825.1"/>
    </source>
</evidence>
<evidence type="ECO:0000256" key="2">
    <source>
        <dbReference type="SAM" id="MobiDB-lite"/>
    </source>
</evidence>
<reference evidence="3" key="1">
    <citation type="journal article" date="2022" name="bioRxiv">
        <title>Sequencing and chromosome-scale assembly of the giantPleurodeles waltlgenome.</title>
        <authorList>
            <person name="Brown T."/>
            <person name="Elewa A."/>
            <person name="Iarovenko S."/>
            <person name="Subramanian E."/>
            <person name="Araus A.J."/>
            <person name="Petzold A."/>
            <person name="Susuki M."/>
            <person name="Suzuki K.-i.T."/>
            <person name="Hayashi T."/>
            <person name="Toyoda A."/>
            <person name="Oliveira C."/>
            <person name="Osipova E."/>
            <person name="Leigh N.D."/>
            <person name="Simon A."/>
            <person name="Yun M.H."/>
        </authorList>
    </citation>
    <scope>NUCLEOTIDE SEQUENCE</scope>
    <source>
        <strain evidence="3">20211129_DDA</strain>
        <tissue evidence="3">Liver</tissue>
    </source>
</reference>
<protein>
    <submittedName>
        <fullName evidence="3">Uncharacterized protein</fullName>
    </submittedName>
</protein>
<accession>A0AAV7VGV3</accession>
<comment type="caution">
    <text evidence="3">The sequence shown here is derived from an EMBL/GenBank/DDBJ whole genome shotgun (WGS) entry which is preliminary data.</text>
</comment>
<feature type="coiled-coil region" evidence="1">
    <location>
        <begin position="129"/>
        <end position="156"/>
    </location>
</feature>
<keyword evidence="4" id="KW-1185">Reference proteome</keyword>
<keyword evidence="1" id="KW-0175">Coiled coil</keyword>
<dbReference type="EMBL" id="JANPWB010000003">
    <property type="protein sequence ID" value="KAJ1200825.1"/>
    <property type="molecule type" value="Genomic_DNA"/>
</dbReference>
<dbReference type="AlphaFoldDB" id="A0AAV7VGV3"/>
<proteinExistence type="predicted"/>
<feature type="region of interest" description="Disordered" evidence="2">
    <location>
        <begin position="59"/>
        <end position="80"/>
    </location>
</feature>
<feature type="compositionally biased region" description="Basic and acidic residues" evidence="2">
    <location>
        <begin position="9"/>
        <end position="21"/>
    </location>
</feature>
<gene>
    <name evidence="3" type="ORF">NDU88_004646</name>
</gene>
<name>A0AAV7VGV3_PLEWA</name>